<accession>A0A0S7BZS3</accession>
<gene>
    <name evidence="1" type="ORF">TBC1_111462</name>
</gene>
<dbReference type="OrthoDB" id="680586at2"/>
<dbReference type="Proteomes" id="UP000053091">
    <property type="component" value="Unassembled WGS sequence"/>
</dbReference>
<sequence length="298" mass="34739">MEKQVREITLYRTNLVLADPDDDGLLSEEILVNRVVMDEDGHEVERISYNAYGEPEERIIIKWENGHPVEELLELEGETAERTTREFDEKGRILKEWRHYLEGGTDEIRYIYENDLLIMKQTFDSEGDEGEKHYRTYEDGLLIKEETFDADGEPEMKKTYIYAENGRLDETIELQINSDGESKLVSVMDEAGHIVLEKRYDTRGNLIARNTITIGDNGHPVKMEEETVRGKSIVHLEYDGQGNNVLYREESGDGSLLSLITREYDADGRNTGSEIRIEPQAQRPGQHYRLRYEYRFYE</sequence>
<dbReference type="Gene3D" id="3.90.930.1">
    <property type="match status" value="1"/>
</dbReference>
<dbReference type="RefSeq" id="WP_062040223.1">
    <property type="nucleotide sequence ID" value="NZ_DF968182.1"/>
</dbReference>
<reference evidence="1" key="1">
    <citation type="journal article" date="2015" name="Genome Announc.">
        <title>Draft Genome Sequence of Bacteroidales Strain TBC1, a Novel Isolate from a Methanogenic Wastewater Treatment System.</title>
        <authorList>
            <person name="Tourlousse D.M."/>
            <person name="Matsuura N."/>
            <person name="Sun L."/>
            <person name="Toyonaga M."/>
            <person name="Kuroda K."/>
            <person name="Ohashi A."/>
            <person name="Cruz R."/>
            <person name="Yamaguchi T."/>
            <person name="Sekiguchi Y."/>
        </authorList>
    </citation>
    <scope>NUCLEOTIDE SEQUENCE [LARGE SCALE GENOMIC DNA]</scope>
    <source>
        <strain evidence="1">TBC1</strain>
    </source>
</reference>
<keyword evidence="2" id="KW-1185">Reference proteome</keyword>
<name>A0A0S7BZS3_9BACT</name>
<protein>
    <submittedName>
        <fullName evidence="1">Uncharacterized protein</fullName>
    </submittedName>
</protein>
<dbReference type="AlphaFoldDB" id="A0A0S7BZS3"/>
<dbReference type="EMBL" id="DF968182">
    <property type="protein sequence ID" value="GAP43310.1"/>
    <property type="molecule type" value="Genomic_DNA"/>
</dbReference>
<organism evidence="1">
    <name type="scientific">Lentimicrobium saccharophilum</name>
    <dbReference type="NCBI Taxonomy" id="1678841"/>
    <lineage>
        <taxon>Bacteria</taxon>
        <taxon>Pseudomonadati</taxon>
        <taxon>Bacteroidota</taxon>
        <taxon>Bacteroidia</taxon>
        <taxon>Bacteroidales</taxon>
        <taxon>Lentimicrobiaceae</taxon>
        <taxon>Lentimicrobium</taxon>
    </lineage>
</organism>
<proteinExistence type="predicted"/>
<evidence type="ECO:0000313" key="1">
    <source>
        <dbReference type="EMBL" id="GAP43310.1"/>
    </source>
</evidence>
<evidence type="ECO:0000313" key="2">
    <source>
        <dbReference type="Proteomes" id="UP000053091"/>
    </source>
</evidence>
<dbReference type="STRING" id="1678841.TBC1_111462"/>